<dbReference type="PANTHER" id="PTHR34477">
    <property type="entry name" value="UPF0213 PROTEIN YHBQ"/>
    <property type="match status" value="1"/>
</dbReference>
<gene>
    <name evidence="3" type="ORF">HMPREF1863_01546</name>
</gene>
<dbReference type="EMBL" id="LSDG01000045">
    <property type="protein sequence ID" value="KXB65038.1"/>
    <property type="molecule type" value="Genomic_DNA"/>
</dbReference>
<dbReference type="OrthoDB" id="9807770at2"/>
<name>A0A134ABJ7_9FIRM</name>
<dbReference type="AlphaFoldDB" id="A0A134ABJ7"/>
<sequence length="96" mass="10903">MAVTHYVYILECSDKSFYTGYTTDPKRRLSEHNKGTASKYTRSRLPVSMVYLESVADKSTGLKKELAIKSLTREKKKQLIEKGGGCLVPTRDKELK</sequence>
<evidence type="ECO:0000313" key="3">
    <source>
        <dbReference type="EMBL" id="KXB65038.1"/>
    </source>
</evidence>
<proteinExistence type="inferred from homology"/>
<dbReference type="PANTHER" id="PTHR34477:SF1">
    <property type="entry name" value="UPF0213 PROTEIN YHBQ"/>
    <property type="match status" value="1"/>
</dbReference>
<dbReference type="PATRIC" id="fig|755172.3.peg.1506"/>
<dbReference type="CDD" id="cd10456">
    <property type="entry name" value="GIY-YIG_UPF0213"/>
    <property type="match status" value="1"/>
</dbReference>
<dbReference type="SUPFAM" id="SSF82771">
    <property type="entry name" value="GIY-YIG endonuclease"/>
    <property type="match status" value="1"/>
</dbReference>
<dbReference type="InterPro" id="IPR000305">
    <property type="entry name" value="GIY-YIG_endonuc"/>
</dbReference>
<dbReference type="InterPro" id="IPR035901">
    <property type="entry name" value="GIY-YIG_endonuc_sf"/>
</dbReference>
<dbReference type="Gene3D" id="3.40.1440.10">
    <property type="entry name" value="GIY-YIG endonuclease"/>
    <property type="match status" value="1"/>
</dbReference>
<protein>
    <submittedName>
        <fullName evidence="3">GIY-YIG catalytic domain protein</fullName>
    </submittedName>
</protein>
<evidence type="ECO:0000313" key="4">
    <source>
        <dbReference type="Proteomes" id="UP000070442"/>
    </source>
</evidence>
<accession>A0A134ABJ7</accession>
<evidence type="ECO:0000259" key="2">
    <source>
        <dbReference type="PROSITE" id="PS50164"/>
    </source>
</evidence>
<dbReference type="STRING" id="755172.HMPREF1863_01546"/>
<dbReference type="Proteomes" id="UP000070442">
    <property type="component" value="Unassembled WGS sequence"/>
</dbReference>
<evidence type="ECO:0000256" key="1">
    <source>
        <dbReference type="ARBA" id="ARBA00007435"/>
    </source>
</evidence>
<keyword evidence="4" id="KW-1185">Reference proteome</keyword>
<feature type="domain" description="GIY-YIG" evidence="2">
    <location>
        <begin position="3"/>
        <end position="78"/>
    </location>
</feature>
<dbReference type="Pfam" id="PF01541">
    <property type="entry name" value="GIY-YIG"/>
    <property type="match status" value="1"/>
</dbReference>
<comment type="similarity">
    <text evidence="1">Belongs to the UPF0213 family.</text>
</comment>
<comment type="caution">
    <text evidence="3">The sequence shown here is derived from an EMBL/GenBank/DDBJ whole genome shotgun (WGS) entry which is preliminary data.</text>
</comment>
<dbReference type="InterPro" id="IPR050190">
    <property type="entry name" value="UPF0213_domain"/>
</dbReference>
<dbReference type="PROSITE" id="PS50164">
    <property type="entry name" value="GIY_YIG"/>
    <property type="match status" value="1"/>
</dbReference>
<dbReference type="RefSeq" id="WP_068369180.1">
    <property type="nucleotide sequence ID" value="NZ_KQ960182.1"/>
</dbReference>
<organism evidence="3 4">
    <name type="scientific">Aedoeadaptatus coxii</name>
    <dbReference type="NCBI Taxonomy" id="755172"/>
    <lineage>
        <taxon>Bacteria</taxon>
        <taxon>Bacillati</taxon>
        <taxon>Bacillota</taxon>
        <taxon>Tissierellia</taxon>
        <taxon>Tissierellales</taxon>
        <taxon>Peptoniphilaceae</taxon>
        <taxon>Aedoeadaptatus</taxon>
    </lineage>
</organism>
<reference evidence="4" key="1">
    <citation type="submission" date="2016-01" db="EMBL/GenBank/DDBJ databases">
        <authorList>
            <person name="Mitreva M."/>
            <person name="Pepin K.H."/>
            <person name="Mihindukulasuriya K.A."/>
            <person name="Fulton R."/>
            <person name="Fronick C."/>
            <person name="O'Laughlin M."/>
            <person name="Miner T."/>
            <person name="Herter B."/>
            <person name="Rosa B.A."/>
            <person name="Cordes M."/>
            <person name="Tomlinson C."/>
            <person name="Wollam A."/>
            <person name="Palsikar V.B."/>
            <person name="Mardis E.R."/>
            <person name="Wilson R.K."/>
        </authorList>
    </citation>
    <scope>NUCLEOTIDE SEQUENCE [LARGE SCALE GENOMIC DNA]</scope>
    <source>
        <strain evidence="4">DNF00729</strain>
    </source>
</reference>